<dbReference type="PROSITE" id="PS51843">
    <property type="entry name" value="NR_LBD"/>
    <property type="match status" value="1"/>
</dbReference>
<feature type="domain" description="NR LBD" evidence="7">
    <location>
        <begin position="125"/>
        <end position="373"/>
    </location>
</feature>
<evidence type="ECO:0000313" key="8">
    <source>
        <dbReference type="EnsemblMetazoa" id="CJA16122.1"/>
    </source>
</evidence>
<keyword evidence="4" id="KW-0675">Receptor</keyword>
<evidence type="ECO:0000256" key="3">
    <source>
        <dbReference type="ARBA" id="ARBA00023163"/>
    </source>
</evidence>
<dbReference type="GO" id="GO:0008270">
    <property type="term" value="F:zinc ion binding"/>
    <property type="evidence" value="ECO:0007669"/>
    <property type="project" value="InterPro"/>
</dbReference>
<evidence type="ECO:0000256" key="6">
    <source>
        <dbReference type="SAM" id="SignalP"/>
    </source>
</evidence>
<dbReference type="Proteomes" id="UP000005237">
    <property type="component" value="Unassembled WGS sequence"/>
</dbReference>
<dbReference type="SMART" id="SM00430">
    <property type="entry name" value="HOLI"/>
    <property type="match status" value="1"/>
</dbReference>
<reference evidence="8" key="2">
    <citation type="submission" date="2022-06" db="UniProtKB">
        <authorList>
            <consortium name="EnsemblMetazoa"/>
        </authorList>
    </citation>
    <scope>IDENTIFICATION</scope>
    <source>
        <strain evidence="8">DF5081</strain>
    </source>
</reference>
<dbReference type="InterPro" id="IPR035500">
    <property type="entry name" value="NHR-like_dom_sf"/>
</dbReference>
<keyword evidence="2" id="KW-0805">Transcription regulation</keyword>
<evidence type="ECO:0000256" key="5">
    <source>
        <dbReference type="ARBA" id="ARBA00023242"/>
    </source>
</evidence>
<dbReference type="Gene3D" id="1.10.565.10">
    <property type="entry name" value="Retinoid X Receptor"/>
    <property type="match status" value="1"/>
</dbReference>
<dbReference type="InterPro" id="IPR013088">
    <property type="entry name" value="Znf_NHR/GATA"/>
</dbReference>
<dbReference type="AlphaFoldDB" id="A0A8R1E1F8"/>
<evidence type="ECO:0000256" key="2">
    <source>
        <dbReference type="ARBA" id="ARBA00023015"/>
    </source>
</evidence>
<organism evidence="8 9">
    <name type="scientific">Caenorhabditis japonica</name>
    <dbReference type="NCBI Taxonomy" id="281687"/>
    <lineage>
        <taxon>Eukaryota</taxon>
        <taxon>Metazoa</taxon>
        <taxon>Ecdysozoa</taxon>
        <taxon>Nematoda</taxon>
        <taxon>Chromadorea</taxon>
        <taxon>Rhabditida</taxon>
        <taxon>Rhabditina</taxon>
        <taxon>Rhabditomorpha</taxon>
        <taxon>Rhabditoidea</taxon>
        <taxon>Rhabditidae</taxon>
        <taxon>Peloderinae</taxon>
        <taxon>Caenorhabditis</taxon>
    </lineage>
</organism>
<dbReference type="PANTHER" id="PTHR45680:SF35">
    <property type="entry name" value="NUCLEAR HORMONE RECEPTOR FAMILY-RELATED"/>
    <property type="match status" value="1"/>
</dbReference>
<comment type="similarity">
    <text evidence="1">Belongs to the nuclear hormone receptor family.</text>
</comment>
<evidence type="ECO:0000313" key="9">
    <source>
        <dbReference type="Proteomes" id="UP000005237"/>
    </source>
</evidence>
<reference evidence="9" key="1">
    <citation type="submission" date="2010-08" db="EMBL/GenBank/DDBJ databases">
        <authorList>
            <consortium name="Caenorhabditis japonica Sequencing Consortium"/>
            <person name="Wilson R.K."/>
        </authorList>
    </citation>
    <scope>NUCLEOTIDE SEQUENCE [LARGE SCALE GENOMIC DNA]</scope>
    <source>
        <strain evidence="9">DF5081</strain>
    </source>
</reference>
<accession>A0A8R1E1F8</accession>
<keyword evidence="3" id="KW-0804">Transcription</keyword>
<dbReference type="SUPFAM" id="SSF57716">
    <property type="entry name" value="Glucocorticoid receptor-like (DNA-binding domain)"/>
    <property type="match status" value="1"/>
</dbReference>
<dbReference type="SUPFAM" id="SSF48508">
    <property type="entry name" value="Nuclear receptor ligand-binding domain"/>
    <property type="match status" value="1"/>
</dbReference>
<protein>
    <submittedName>
        <fullName evidence="8">NR LBD domain-containing protein</fullName>
    </submittedName>
</protein>
<evidence type="ECO:0000259" key="7">
    <source>
        <dbReference type="PROSITE" id="PS51843"/>
    </source>
</evidence>
<keyword evidence="6" id="KW-0732">Signal</keyword>
<dbReference type="Pfam" id="PF00104">
    <property type="entry name" value="Hormone_recep"/>
    <property type="match status" value="1"/>
</dbReference>
<name>A0A8R1E1F8_CAEJA</name>
<dbReference type="GO" id="GO:0006355">
    <property type="term" value="P:regulation of DNA-templated transcription"/>
    <property type="evidence" value="ECO:0007669"/>
    <property type="project" value="InterPro"/>
</dbReference>
<dbReference type="Gene3D" id="3.30.50.10">
    <property type="entry name" value="Erythroid Transcription Factor GATA-1, subunit A"/>
    <property type="match status" value="1"/>
</dbReference>
<dbReference type="EnsemblMetazoa" id="CJA16122.1">
    <property type="protein sequence ID" value="CJA16122.1"/>
    <property type="gene ID" value="WBGene00135326"/>
</dbReference>
<evidence type="ECO:0000256" key="1">
    <source>
        <dbReference type="ARBA" id="ARBA00005993"/>
    </source>
</evidence>
<feature type="signal peptide" evidence="6">
    <location>
        <begin position="1"/>
        <end position="16"/>
    </location>
</feature>
<dbReference type="InterPro" id="IPR000536">
    <property type="entry name" value="Nucl_hrmn_rcpt_lig-bd"/>
</dbReference>
<dbReference type="InterPro" id="IPR051152">
    <property type="entry name" value="C.elegans_Orphan_NR"/>
</dbReference>
<keyword evidence="9" id="KW-1185">Reference proteome</keyword>
<proteinExistence type="inferred from homology"/>
<keyword evidence="5" id="KW-0539">Nucleus</keyword>
<evidence type="ECO:0000256" key="4">
    <source>
        <dbReference type="ARBA" id="ARBA00023170"/>
    </source>
</evidence>
<dbReference type="PANTHER" id="PTHR45680">
    <property type="entry name" value="NUCLEAR HORMONE RECEPTOR FAMILY"/>
    <property type="match status" value="1"/>
</dbReference>
<feature type="chain" id="PRO_5035900097" evidence="6">
    <location>
        <begin position="17"/>
        <end position="376"/>
    </location>
</feature>
<sequence length="376" mass="44295">MPIILLLIAFRRHAGSKYVKATCQSAQCDKKLYFCKPCRLKRCYDMGMNMEKFQYNRDSLISSRQTLPRSFGIFVGRSDLVLFCTQSEPTFKDEKKTFIDMKLLLRKASEILEFGPETPTRVWDSKRSHLEKLSIAFQSQTSSSFGKLFEKVSQAEMSKFWEYYVLRVAKWLTYFEEFQKIPHAMKVKLLQTFWHVWGRLDKLAATARSRKLIKADNKRCWAMSNGMIMDLEKTKLDFTWMSDYPLENIYYFLAGIATWDLIPHIDSMEKLEITDMELNYLLAQLAFSYAGKRHQGDILKICERFEEILANDLHNYYVNEMRMPNYSVRMCQLMKINSAIQRDIIVNRPRCELAALFNVFSVEFSHPEMFFDTGLA</sequence>